<keyword evidence="2" id="KW-1185">Reference proteome</keyword>
<name>A0ABQ2V0S7_9PSEU</name>
<evidence type="ECO:0000313" key="1">
    <source>
        <dbReference type="EMBL" id="GGU61718.1"/>
    </source>
</evidence>
<dbReference type="RefSeq" id="WP_189257326.1">
    <property type="nucleotide sequence ID" value="NZ_BMRE01000035.1"/>
</dbReference>
<reference evidence="2" key="1">
    <citation type="journal article" date="2019" name="Int. J. Syst. Evol. Microbiol.">
        <title>The Global Catalogue of Microorganisms (GCM) 10K type strain sequencing project: providing services to taxonomists for standard genome sequencing and annotation.</title>
        <authorList>
            <consortium name="The Broad Institute Genomics Platform"/>
            <consortium name="The Broad Institute Genome Sequencing Center for Infectious Disease"/>
            <person name="Wu L."/>
            <person name="Ma J."/>
        </authorList>
    </citation>
    <scope>NUCLEOTIDE SEQUENCE [LARGE SCALE GENOMIC DNA]</scope>
    <source>
        <strain evidence="2">JCM 3296</strain>
    </source>
</reference>
<comment type="caution">
    <text evidence="1">The sequence shown here is derived from an EMBL/GenBank/DDBJ whole genome shotgun (WGS) entry which is preliminary data.</text>
</comment>
<gene>
    <name evidence="1" type="ORF">GCM10010178_62370</name>
</gene>
<evidence type="ECO:0000313" key="2">
    <source>
        <dbReference type="Proteomes" id="UP000649573"/>
    </source>
</evidence>
<proteinExistence type="predicted"/>
<dbReference type="Proteomes" id="UP000649573">
    <property type="component" value="Unassembled WGS sequence"/>
</dbReference>
<protein>
    <submittedName>
        <fullName evidence="1">Uncharacterized protein</fullName>
    </submittedName>
</protein>
<accession>A0ABQ2V0S7</accession>
<organism evidence="1 2">
    <name type="scientific">Lentzea flava</name>
    <dbReference type="NCBI Taxonomy" id="103732"/>
    <lineage>
        <taxon>Bacteria</taxon>
        <taxon>Bacillati</taxon>
        <taxon>Actinomycetota</taxon>
        <taxon>Actinomycetes</taxon>
        <taxon>Pseudonocardiales</taxon>
        <taxon>Pseudonocardiaceae</taxon>
        <taxon>Lentzea</taxon>
    </lineage>
</organism>
<dbReference type="EMBL" id="BMRE01000035">
    <property type="protein sequence ID" value="GGU61718.1"/>
    <property type="molecule type" value="Genomic_DNA"/>
</dbReference>
<sequence>MPLPTADTSSLNPTIELVRAGVVEPHIAAALDAYASSMAAYRAAVEAARLERVDRIPPDADAELVAKLIVDARERDAAPGRAREALLGALAAHHGDWVRVTAKELTAARARLIKTLGTLIEQLSTYHALAGTEKGIADGPRFRWVGGYDGSGPVHTAHSAAEALHEHLRAADPS</sequence>